<gene>
    <name evidence="2" type="ORF">KAK03_06675</name>
</gene>
<protein>
    <recommendedName>
        <fullName evidence="4">ABC transporter substrate-binding protein</fullName>
    </recommendedName>
</protein>
<dbReference type="EMBL" id="JAGQDD010000003">
    <property type="protein sequence ID" value="MBQ0930169.1"/>
    <property type="molecule type" value="Genomic_DNA"/>
</dbReference>
<name>A0A941BKI7_9BURK</name>
<feature type="chain" id="PRO_5037543974" description="ABC transporter substrate-binding protein" evidence="1">
    <location>
        <begin position="25"/>
        <end position="57"/>
    </location>
</feature>
<accession>A0A941BKI7</accession>
<comment type="caution">
    <text evidence="2">The sequence shown here is derived from an EMBL/GenBank/DDBJ whole genome shotgun (WGS) entry which is preliminary data.</text>
</comment>
<organism evidence="2 3">
    <name type="scientific">Ideonella alba</name>
    <dbReference type="NCBI Taxonomy" id="2824118"/>
    <lineage>
        <taxon>Bacteria</taxon>
        <taxon>Pseudomonadati</taxon>
        <taxon>Pseudomonadota</taxon>
        <taxon>Betaproteobacteria</taxon>
        <taxon>Burkholderiales</taxon>
        <taxon>Sphaerotilaceae</taxon>
        <taxon>Ideonella</taxon>
    </lineage>
</organism>
<evidence type="ECO:0000313" key="3">
    <source>
        <dbReference type="Proteomes" id="UP000676246"/>
    </source>
</evidence>
<dbReference type="RefSeq" id="WP_210852655.1">
    <property type="nucleotide sequence ID" value="NZ_JAGQDD010000003.1"/>
</dbReference>
<evidence type="ECO:0000313" key="2">
    <source>
        <dbReference type="EMBL" id="MBQ0930169.1"/>
    </source>
</evidence>
<feature type="signal peptide" evidence="1">
    <location>
        <begin position="1"/>
        <end position="24"/>
    </location>
</feature>
<proteinExistence type="predicted"/>
<evidence type="ECO:0000256" key="1">
    <source>
        <dbReference type="SAM" id="SignalP"/>
    </source>
</evidence>
<keyword evidence="3" id="KW-1185">Reference proteome</keyword>
<dbReference type="Proteomes" id="UP000676246">
    <property type="component" value="Unassembled WGS sequence"/>
</dbReference>
<reference evidence="2 3" key="1">
    <citation type="submission" date="2021-04" db="EMBL/GenBank/DDBJ databases">
        <title>The genome sequence of Ideonella sp. 3Y2.</title>
        <authorList>
            <person name="Liu Y."/>
        </authorList>
    </citation>
    <scope>NUCLEOTIDE SEQUENCE [LARGE SCALE GENOMIC DNA]</scope>
    <source>
        <strain evidence="2 3">3Y2</strain>
    </source>
</reference>
<dbReference type="AlphaFoldDB" id="A0A941BKI7"/>
<evidence type="ECO:0008006" key="4">
    <source>
        <dbReference type="Google" id="ProtNLM"/>
    </source>
</evidence>
<keyword evidence="1" id="KW-0732">Signal</keyword>
<sequence>MSRLKSFACAVALGVSLLSTVAQAADVRISARSTLAAPDDAGWQASLSALWSRLTGR</sequence>